<dbReference type="EMBL" id="ABGD02000024">
    <property type="protein sequence ID" value="EDS10495.1"/>
    <property type="molecule type" value="Genomic_DNA"/>
</dbReference>
<feature type="compositionally biased region" description="Basic and acidic residues" evidence="1">
    <location>
        <begin position="12"/>
        <end position="30"/>
    </location>
</feature>
<evidence type="ECO:0000313" key="2">
    <source>
        <dbReference type="EMBL" id="EDS10495.1"/>
    </source>
</evidence>
<sequence>MIRAPTFRRSTQRQEPHPPTTEYRRAAELTQRGDSRLYQRAVFLCGGIR</sequence>
<reference evidence="2" key="2">
    <citation type="submission" date="2013-09" db="EMBL/GenBank/DDBJ databases">
        <title>Draft genome sequence of Anaerotruncus colihominis(DSM 17241).</title>
        <authorList>
            <person name="Sudarsanam P."/>
            <person name="Ley R."/>
            <person name="Guruge J."/>
            <person name="Turnbaugh P.J."/>
            <person name="Mahowald M."/>
            <person name="Liep D."/>
            <person name="Gordon J."/>
        </authorList>
    </citation>
    <scope>NUCLEOTIDE SEQUENCE</scope>
    <source>
        <strain evidence="2">DSM 17241</strain>
    </source>
</reference>
<comment type="caution">
    <text evidence="2">The sequence shown here is derived from an EMBL/GenBank/DDBJ whole genome shotgun (WGS) entry which is preliminary data.</text>
</comment>
<dbReference type="Proteomes" id="UP000003803">
    <property type="component" value="Unassembled WGS sequence"/>
</dbReference>
<dbReference type="HOGENOM" id="CLU_3131625_0_0_9"/>
<accession>B0PDE3</accession>
<protein>
    <submittedName>
        <fullName evidence="2">Uncharacterized protein</fullName>
    </submittedName>
</protein>
<evidence type="ECO:0000313" key="3">
    <source>
        <dbReference type="Proteomes" id="UP000003803"/>
    </source>
</evidence>
<dbReference type="AlphaFoldDB" id="B0PDE3"/>
<name>B0PDE3_9FIRM</name>
<feature type="region of interest" description="Disordered" evidence="1">
    <location>
        <begin position="1"/>
        <end position="30"/>
    </location>
</feature>
<keyword evidence="3" id="KW-1185">Reference proteome</keyword>
<reference evidence="2" key="1">
    <citation type="submission" date="2007-11" db="EMBL/GenBank/DDBJ databases">
        <authorList>
            <person name="Fulton L."/>
            <person name="Clifton S."/>
            <person name="Fulton B."/>
            <person name="Xu J."/>
            <person name="Minx P."/>
            <person name="Pepin K.H."/>
            <person name="Johnson M."/>
            <person name="Thiruvilangam P."/>
            <person name="Bhonagiri V."/>
            <person name="Nash W.E."/>
            <person name="Mardis E.R."/>
            <person name="Wilson R.K."/>
        </authorList>
    </citation>
    <scope>NUCLEOTIDE SEQUENCE [LARGE SCALE GENOMIC DNA]</scope>
    <source>
        <strain evidence="2">DSM 17241</strain>
    </source>
</reference>
<evidence type="ECO:0000256" key="1">
    <source>
        <dbReference type="SAM" id="MobiDB-lite"/>
    </source>
</evidence>
<gene>
    <name evidence="2" type="ORF">ANACOL_03097</name>
</gene>
<proteinExistence type="predicted"/>
<organism evidence="2 3">
    <name type="scientific">Anaerotruncus colihominis DSM 17241</name>
    <dbReference type="NCBI Taxonomy" id="445972"/>
    <lineage>
        <taxon>Bacteria</taxon>
        <taxon>Bacillati</taxon>
        <taxon>Bacillota</taxon>
        <taxon>Clostridia</taxon>
        <taxon>Eubacteriales</taxon>
        <taxon>Oscillospiraceae</taxon>
        <taxon>Anaerotruncus</taxon>
    </lineage>
</organism>